<name>A0AAP0J5P3_9MAGN</name>
<accession>A0AAP0J5P3</accession>
<reference evidence="1 2" key="1">
    <citation type="submission" date="2024-01" db="EMBL/GenBank/DDBJ databases">
        <title>Genome assemblies of Stephania.</title>
        <authorList>
            <person name="Yang L."/>
        </authorList>
    </citation>
    <scope>NUCLEOTIDE SEQUENCE [LARGE SCALE GENOMIC DNA]</scope>
    <source>
        <strain evidence="1">YNDBR</strain>
        <tissue evidence="1">Leaf</tissue>
    </source>
</reference>
<proteinExistence type="predicted"/>
<protein>
    <submittedName>
        <fullName evidence="1">Uncharacterized protein</fullName>
    </submittedName>
</protein>
<evidence type="ECO:0000313" key="2">
    <source>
        <dbReference type="Proteomes" id="UP001420932"/>
    </source>
</evidence>
<organism evidence="1 2">
    <name type="scientific">Stephania yunnanensis</name>
    <dbReference type="NCBI Taxonomy" id="152371"/>
    <lineage>
        <taxon>Eukaryota</taxon>
        <taxon>Viridiplantae</taxon>
        <taxon>Streptophyta</taxon>
        <taxon>Embryophyta</taxon>
        <taxon>Tracheophyta</taxon>
        <taxon>Spermatophyta</taxon>
        <taxon>Magnoliopsida</taxon>
        <taxon>Ranunculales</taxon>
        <taxon>Menispermaceae</taxon>
        <taxon>Menispermoideae</taxon>
        <taxon>Cissampelideae</taxon>
        <taxon>Stephania</taxon>
    </lineage>
</organism>
<keyword evidence="2" id="KW-1185">Reference proteome</keyword>
<dbReference type="EMBL" id="JBBNAF010000007">
    <property type="protein sequence ID" value="KAK9128142.1"/>
    <property type="molecule type" value="Genomic_DNA"/>
</dbReference>
<comment type="caution">
    <text evidence="1">The sequence shown here is derived from an EMBL/GenBank/DDBJ whole genome shotgun (WGS) entry which is preliminary data.</text>
</comment>
<dbReference type="AlphaFoldDB" id="A0AAP0J5P3"/>
<sequence length="90" mass="10303">MLRYYSAIICKISRIPACASCGHFYDVPISLLWSLSPHGPLKLYKFIAMLTAVIKCQMKISFQTAFDEQSRITSHEHLILSYVAEENICF</sequence>
<gene>
    <name evidence="1" type="ORF">Syun_016939</name>
</gene>
<dbReference type="Proteomes" id="UP001420932">
    <property type="component" value="Unassembled WGS sequence"/>
</dbReference>
<evidence type="ECO:0000313" key="1">
    <source>
        <dbReference type="EMBL" id="KAK9128142.1"/>
    </source>
</evidence>